<keyword evidence="4" id="KW-1185">Reference proteome</keyword>
<comment type="caution">
    <text evidence="3">The sequence shown here is derived from an EMBL/GenBank/DDBJ whole genome shotgun (WGS) entry which is preliminary data.</text>
</comment>
<dbReference type="SUPFAM" id="SSF55729">
    <property type="entry name" value="Acyl-CoA N-acyltransferases (Nat)"/>
    <property type="match status" value="1"/>
</dbReference>
<evidence type="ECO:0000313" key="3">
    <source>
        <dbReference type="EMBL" id="RLP72671.1"/>
    </source>
</evidence>
<dbReference type="GO" id="GO:0016747">
    <property type="term" value="F:acyltransferase activity, transferring groups other than amino-acyl groups"/>
    <property type="evidence" value="ECO:0007669"/>
    <property type="project" value="InterPro"/>
</dbReference>
<feature type="domain" description="N-acetyltransferase" evidence="2">
    <location>
        <begin position="12"/>
        <end position="185"/>
    </location>
</feature>
<dbReference type="InterPro" id="IPR000182">
    <property type="entry name" value="GNAT_dom"/>
</dbReference>
<dbReference type="OrthoDB" id="3533156at2"/>
<accession>A0A3L6ZZ06</accession>
<dbReference type="EMBL" id="RCUX01000017">
    <property type="protein sequence ID" value="RLP72671.1"/>
    <property type="molecule type" value="Genomic_DNA"/>
</dbReference>
<dbReference type="Gene3D" id="3.40.630.30">
    <property type="match status" value="1"/>
</dbReference>
<feature type="region of interest" description="Disordered" evidence="1">
    <location>
        <begin position="77"/>
        <end position="111"/>
    </location>
</feature>
<keyword evidence="3" id="KW-0808">Transferase</keyword>
<dbReference type="InterPro" id="IPR016181">
    <property type="entry name" value="Acyl_CoA_acyltransferase"/>
</dbReference>
<evidence type="ECO:0000259" key="2">
    <source>
        <dbReference type="Pfam" id="PF13302"/>
    </source>
</evidence>
<dbReference type="PANTHER" id="PTHR43792">
    <property type="entry name" value="GNAT FAMILY, PUTATIVE (AFU_ORTHOLOGUE AFUA_3G00765)-RELATED-RELATED"/>
    <property type="match status" value="1"/>
</dbReference>
<dbReference type="AlphaFoldDB" id="A0A3L6ZZ06"/>
<name>A0A3L6ZZ06_9MICO</name>
<evidence type="ECO:0000256" key="1">
    <source>
        <dbReference type="SAM" id="MobiDB-lite"/>
    </source>
</evidence>
<reference evidence="3 4" key="1">
    <citation type="submission" date="2018-10" db="EMBL/GenBank/DDBJ databases">
        <authorList>
            <person name="Li J."/>
        </authorList>
    </citation>
    <scope>NUCLEOTIDE SEQUENCE [LARGE SCALE GENOMIC DNA]</scope>
    <source>
        <strain evidence="3 4">IF 016277</strain>
    </source>
</reference>
<gene>
    <name evidence="3" type="ORF">D9V32_15205</name>
</gene>
<dbReference type="InterPro" id="IPR051531">
    <property type="entry name" value="N-acetyltransferase"/>
</dbReference>
<dbReference type="RefSeq" id="WP_121649772.1">
    <property type="nucleotide sequence ID" value="NZ_RCUX01000017.1"/>
</dbReference>
<organism evidence="3 4">
    <name type="scientific">Mycetocola tolaasinivorans</name>
    <dbReference type="NCBI Taxonomy" id="76635"/>
    <lineage>
        <taxon>Bacteria</taxon>
        <taxon>Bacillati</taxon>
        <taxon>Actinomycetota</taxon>
        <taxon>Actinomycetes</taxon>
        <taxon>Micrococcales</taxon>
        <taxon>Microbacteriaceae</taxon>
        <taxon>Mycetocola</taxon>
    </lineage>
</organism>
<dbReference type="Pfam" id="PF13302">
    <property type="entry name" value="Acetyltransf_3"/>
    <property type="match status" value="1"/>
</dbReference>
<evidence type="ECO:0000313" key="4">
    <source>
        <dbReference type="Proteomes" id="UP000272503"/>
    </source>
</evidence>
<proteinExistence type="predicted"/>
<dbReference type="PANTHER" id="PTHR43792:SF1">
    <property type="entry name" value="N-ACETYLTRANSFERASE DOMAIN-CONTAINING PROTEIN"/>
    <property type="match status" value="1"/>
</dbReference>
<protein>
    <submittedName>
        <fullName evidence="3">N-acetyltransferase</fullName>
    </submittedName>
</protein>
<sequence>MPSFSSARVTQRLRLDPLHPADEADVFRIYGDPATWTHLPAGRFTTPEQARLQIEASMSSHRQLGLGMWGIRILPDPAIDPAPDRNPDPDPDPASGVRRDGRNPVGTPLPAGTFIGSGGAQYVADGGVWNIGYRLSPAAWGRGFATEVAREALRAARECAPGIPITARVLTNNPASITVLERLGLELMWEGATAASVENVGAPLRRVYADRALPPAAERWLIANA</sequence>
<dbReference type="Proteomes" id="UP000272503">
    <property type="component" value="Unassembled WGS sequence"/>
</dbReference>